<evidence type="ECO:0000256" key="2">
    <source>
        <dbReference type="ARBA" id="ARBA00012483"/>
    </source>
</evidence>
<comment type="catalytic activity">
    <reaction evidence="1">
        <text>S-ubiquitinyl-[E2 ubiquitin-conjugating enzyme]-L-cysteine + [acceptor protein]-L-lysine = [E2 ubiquitin-conjugating enzyme]-L-cysteine + N(6)-ubiquitinyl-[acceptor protein]-L-lysine.</text>
        <dbReference type="EC" id="2.3.2.27"/>
    </reaction>
</comment>
<evidence type="ECO:0000256" key="9">
    <source>
        <dbReference type="SAM" id="MobiDB-lite"/>
    </source>
</evidence>
<dbReference type="PANTHER" id="PTHR13139:SF54">
    <property type="entry name" value="RING-TYPE E3 UBIQUITIN TRANSFERASE"/>
    <property type="match status" value="1"/>
</dbReference>
<reference evidence="11" key="1">
    <citation type="submission" date="2020-11" db="EMBL/GenBank/DDBJ databases">
        <authorList>
            <person name="Tran Van P."/>
        </authorList>
    </citation>
    <scope>NUCLEOTIDE SEQUENCE</scope>
</reference>
<protein>
    <recommendedName>
        <fullName evidence="2">RING-type E3 ubiquitin transferase</fullName>
        <ecNumber evidence="2">2.3.2.27</ecNumber>
    </recommendedName>
</protein>
<dbReference type="Gene3D" id="1.20.120.1790">
    <property type="match status" value="1"/>
</dbReference>
<feature type="compositionally biased region" description="Low complexity" evidence="9">
    <location>
        <begin position="669"/>
        <end position="678"/>
    </location>
</feature>
<dbReference type="GO" id="GO:0003725">
    <property type="term" value="F:double-stranded RNA binding"/>
    <property type="evidence" value="ECO:0007669"/>
    <property type="project" value="TreeGrafter"/>
</dbReference>
<keyword evidence="8" id="KW-0175">Coiled coil</keyword>
<dbReference type="GO" id="GO:0006511">
    <property type="term" value="P:ubiquitin-dependent protein catabolic process"/>
    <property type="evidence" value="ECO:0007669"/>
    <property type="project" value="TreeGrafter"/>
</dbReference>
<feature type="domain" description="C3H1-type" evidence="10">
    <location>
        <begin position="381"/>
        <end position="409"/>
    </location>
</feature>
<dbReference type="GO" id="GO:0008270">
    <property type="term" value="F:zinc ion binding"/>
    <property type="evidence" value="ECO:0007669"/>
    <property type="project" value="UniProtKB-KW"/>
</dbReference>
<organism evidence="11">
    <name type="scientific">Darwinula stevensoni</name>
    <dbReference type="NCBI Taxonomy" id="69355"/>
    <lineage>
        <taxon>Eukaryota</taxon>
        <taxon>Metazoa</taxon>
        <taxon>Ecdysozoa</taxon>
        <taxon>Arthropoda</taxon>
        <taxon>Crustacea</taxon>
        <taxon>Oligostraca</taxon>
        <taxon>Ostracoda</taxon>
        <taxon>Podocopa</taxon>
        <taxon>Podocopida</taxon>
        <taxon>Darwinulocopina</taxon>
        <taxon>Darwinuloidea</taxon>
        <taxon>Darwinulidae</taxon>
        <taxon>Darwinula</taxon>
    </lineage>
</organism>
<feature type="coiled-coil region" evidence="8">
    <location>
        <begin position="929"/>
        <end position="972"/>
    </location>
</feature>
<evidence type="ECO:0000256" key="8">
    <source>
        <dbReference type="SAM" id="Coils"/>
    </source>
</evidence>
<evidence type="ECO:0000256" key="7">
    <source>
        <dbReference type="PROSITE-ProRule" id="PRU00723"/>
    </source>
</evidence>
<dbReference type="PROSITE" id="PS50103">
    <property type="entry name" value="ZF_C3H1"/>
    <property type="match status" value="1"/>
</dbReference>
<dbReference type="GO" id="GO:0061630">
    <property type="term" value="F:ubiquitin protein ligase activity"/>
    <property type="evidence" value="ECO:0007669"/>
    <property type="project" value="UniProtKB-EC"/>
</dbReference>
<gene>
    <name evidence="11" type="ORF">DSTB1V02_LOCUS4216</name>
</gene>
<dbReference type="InterPro" id="IPR000571">
    <property type="entry name" value="Znf_CCCH"/>
</dbReference>
<evidence type="ECO:0000313" key="11">
    <source>
        <dbReference type="EMBL" id="CAD7244317.1"/>
    </source>
</evidence>
<dbReference type="EC" id="2.3.2.27" evidence="2"/>
<dbReference type="Gene3D" id="4.10.1000.10">
    <property type="entry name" value="Zinc finger, CCCH-type"/>
    <property type="match status" value="1"/>
</dbReference>
<dbReference type="InterPro" id="IPR036855">
    <property type="entry name" value="Znf_CCCH_sf"/>
</dbReference>
<feature type="region of interest" description="Disordered" evidence="9">
    <location>
        <begin position="646"/>
        <end position="678"/>
    </location>
</feature>
<keyword evidence="3" id="KW-0808">Transferase</keyword>
<dbReference type="SMART" id="SM00356">
    <property type="entry name" value="ZnF_C3H1"/>
    <property type="match status" value="1"/>
</dbReference>
<dbReference type="AlphaFoldDB" id="A0A7R9A5P2"/>
<dbReference type="Pfam" id="PF00642">
    <property type="entry name" value="zf-CCCH"/>
    <property type="match status" value="1"/>
</dbReference>
<dbReference type="SUPFAM" id="SSF90229">
    <property type="entry name" value="CCCH zinc finger"/>
    <property type="match status" value="1"/>
</dbReference>
<accession>A0A7R9A5P2</accession>
<evidence type="ECO:0000256" key="3">
    <source>
        <dbReference type="ARBA" id="ARBA00022679"/>
    </source>
</evidence>
<dbReference type="InterPro" id="IPR041523">
    <property type="entry name" value="ROQ_II"/>
</dbReference>
<dbReference type="GO" id="GO:0000288">
    <property type="term" value="P:nuclear-transcribed mRNA catabolic process, deadenylation-dependent decay"/>
    <property type="evidence" value="ECO:0007669"/>
    <property type="project" value="TreeGrafter"/>
</dbReference>
<dbReference type="InterPro" id="IPR048575">
    <property type="entry name" value="Roquin_1_2-like_ROQ"/>
</dbReference>
<evidence type="ECO:0000313" key="12">
    <source>
        <dbReference type="Proteomes" id="UP000677054"/>
    </source>
</evidence>
<proteinExistence type="predicted"/>
<keyword evidence="12" id="KW-1185">Reference proteome</keyword>
<dbReference type="GO" id="GO:0035613">
    <property type="term" value="F:RNA stem-loop binding"/>
    <property type="evidence" value="ECO:0007669"/>
    <property type="project" value="TreeGrafter"/>
</dbReference>
<evidence type="ECO:0000259" key="10">
    <source>
        <dbReference type="PROSITE" id="PS50103"/>
    </source>
</evidence>
<dbReference type="Proteomes" id="UP000677054">
    <property type="component" value="Unassembled WGS sequence"/>
</dbReference>
<evidence type="ECO:0000256" key="4">
    <source>
        <dbReference type="ARBA" id="ARBA00022723"/>
    </source>
</evidence>
<dbReference type="OrthoDB" id="10067217at2759"/>
<dbReference type="GO" id="GO:0010494">
    <property type="term" value="C:cytoplasmic stress granule"/>
    <property type="evidence" value="ECO:0007669"/>
    <property type="project" value="TreeGrafter"/>
</dbReference>
<dbReference type="EMBL" id="LR900128">
    <property type="protein sequence ID" value="CAD7244317.1"/>
    <property type="molecule type" value="Genomic_DNA"/>
</dbReference>
<feature type="zinc finger region" description="C3H1-type" evidence="7">
    <location>
        <begin position="381"/>
        <end position="409"/>
    </location>
</feature>
<evidence type="ECO:0000256" key="5">
    <source>
        <dbReference type="ARBA" id="ARBA00022771"/>
    </source>
</evidence>
<dbReference type="Pfam" id="PF21206">
    <property type="entry name" value="Roquin_1_2-like_ROQ"/>
    <property type="match status" value="1"/>
</dbReference>
<dbReference type="InterPro" id="IPR052249">
    <property type="entry name" value="Roquin_domain"/>
</dbReference>
<evidence type="ECO:0000256" key="6">
    <source>
        <dbReference type="ARBA" id="ARBA00022833"/>
    </source>
</evidence>
<dbReference type="EMBL" id="CAJPEV010000611">
    <property type="protein sequence ID" value="CAG0886913.1"/>
    <property type="molecule type" value="Genomic_DNA"/>
</dbReference>
<dbReference type="GO" id="GO:0003729">
    <property type="term" value="F:mRNA binding"/>
    <property type="evidence" value="ECO:0007669"/>
    <property type="project" value="TreeGrafter"/>
</dbReference>
<dbReference type="PANTHER" id="PTHR13139">
    <property type="entry name" value="RING FINGER AND CCCH-TYPE ZINC FINGER DOMAIN-CONTAINING PROTEIN"/>
    <property type="match status" value="1"/>
</dbReference>
<keyword evidence="4 7" id="KW-0479">Metal-binding</keyword>
<keyword evidence="6 7" id="KW-0862">Zinc</keyword>
<keyword evidence="5 7" id="KW-0863">Zinc-finger</keyword>
<sequence length="1014" mass="110132">MIQVFAHDELWAKLTYIMLNLAKHPMTSITLDVDVLPINGALLSLIGASPPPVVPPLPDFTEEEQQVYESSRKCVEQLAAYLKPLPGSSITTLASNGEASVESGGEGTPLKGGAALSTSQSISSASSTLSRPMQRKLVTLINCQLAEAEGRARAMRAARSLAMQEEVLKLVLLALEDGSALSRKVLVMFIVQRLEPHFPQASKTSIGHVVQLLYRASCFKVSKREGDSSLMQLKEEFRTYEALRREHDAQIVQIATEAGLRIAPDQWSSLLYGDSSHKSHMQSIIDKLQTPASFAQSVQELVIALQRTGDPGNLSVLRVDFEKLAAIDPSPDTPPPSWQMLLETLQAVCSVVKGLVEFISQHGVIRRTLEGTHQHHSHTAKYKTSMCRDLVQRGSCPRGNACTFAHSEEELERFRARSRKASTCVKVPSSMAQKLGTHPFGLGEKRLPHEPLYFGHASSLPKHHIDAMLARNLYMGNLMNQRLSGAAAAAALNQATHLSLSTSAPLSMAELPIYNAASHVYGAGLYTNPYSAVHPDVLSSFSHMHLATANAACHTGNARGLITSSAPSTSHASTLGIVCSSTEHDSAVNKKTIGESLDRRNSGINIITAPMSVATRSLAALQHRREEILIQLRKMAGSAADTLSLEMSGGNGYEPGPPVKTSVQSATRSHPQLSSSASLPSFSDIEKMFAMEGFEFLKTPIDVVFQDFGGFLDSSASSASMSSLTSAVTSQEPLTSSPPSSSSASLVPSTSQSLTVRASASSPACATPSTATISTFPTCLYFSDHTGYRSYSDDPEDEFIPFGPPIVSRFGPISRSIRPGYHIGNPVQVSASMAGCHTVPTPVVQQPLIAVKPIPSLTSESNFEVPVGTRIPMTCTTNLYPIAGNLITVGHGMVDPPHLHMAHLDPLGFRPSDPSPLLNLRDNSLLIESERMRMEIQQLEKRVRNLQLQSEGERLTQELKAIEAGIREKQKELEDGRSHFQLDKAPVVEEEYDEHYKEMEEQWLKELDETERCC</sequence>
<feature type="region of interest" description="Disordered" evidence="9">
    <location>
        <begin position="96"/>
        <end position="115"/>
    </location>
</feature>
<dbReference type="Pfam" id="PF18386">
    <property type="entry name" value="ROQ_II"/>
    <property type="match status" value="1"/>
</dbReference>
<name>A0A7R9A5P2_9CRUS</name>
<evidence type="ECO:0000256" key="1">
    <source>
        <dbReference type="ARBA" id="ARBA00000900"/>
    </source>
</evidence>
<dbReference type="GO" id="GO:0000209">
    <property type="term" value="P:protein polyubiquitination"/>
    <property type="evidence" value="ECO:0007669"/>
    <property type="project" value="TreeGrafter"/>
</dbReference>